<dbReference type="InterPro" id="IPR001139">
    <property type="entry name" value="Glyco_hydro_30"/>
</dbReference>
<dbReference type="Proteomes" id="UP001193734">
    <property type="component" value="Unassembled WGS sequence"/>
</dbReference>
<keyword evidence="2 5" id="KW-0732">Signal</keyword>
<feature type="compositionally biased region" description="Polar residues" evidence="4">
    <location>
        <begin position="140"/>
        <end position="157"/>
    </location>
</feature>
<organism evidence="6 7">
    <name type="scientific">Xylanibacter rodentium</name>
    <dbReference type="NCBI Taxonomy" id="2736289"/>
    <lineage>
        <taxon>Bacteria</taxon>
        <taxon>Pseudomonadati</taxon>
        <taxon>Bacteroidota</taxon>
        <taxon>Bacteroidia</taxon>
        <taxon>Bacteroidales</taxon>
        <taxon>Prevotellaceae</taxon>
        <taxon>Xylanibacter</taxon>
    </lineage>
</organism>
<dbReference type="PANTHER" id="PTHR11069">
    <property type="entry name" value="GLUCOSYLCERAMIDASE"/>
    <property type="match status" value="1"/>
</dbReference>
<feature type="chain" id="PRO_5047229877" evidence="5">
    <location>
        <begin position="23"/>
        <end position="522"/>
    </location>
</feature>
<dbReference type="PANTHER" id="PTHR11069:SF38">
    <property type="entry name" value="GLUCURONOXYLANASE XYNC"/>
    <property type="match status" value="1"/>
</dbReference>
<accession>A0ABX2ARZ9</accession>
<evidence type="ECO:0000313" key="6">
    <source>
        <dbReference type="EMBL" id="NPE13497.1"/>
    </source>
</evidence>
<comment type="similarity">
    <text evidence="1">Belongs to the glycosyl hydrolase 30 family.</text>
</comment>
<evidence type="ECO:0000256" key="1">
    <source>
        <dbReference type="ARBA" id="ARBA00005382"/>
    </source>
</evidence>
<evidence type="ECO:0000256" key="4">
    <source>
        <dbReference type="SAM" id="MobiDB-lite"/>
    </source>
</evidence>
<keyword evidence="3" id="KW-0378">Hydrolase</keyword>
<dbReference type="Gene3D" id="2.60.40.1180">
    <property type="entry name" value="Golgi alpha-mannosidase II"/>
    <property type="match status" value="1"/>
</dbReference>
<dbReference type="InterPro" id="IPR013780">
    <property type="entry name" value="Glyco_hydro_b"/>
</dbReference>
<dbReference type="SUPFAM" id="SSF51445">
    <property type="entry name" value="(Trans)glycosidases"/>
    <property type="match status" value="1"/>
</dbReference>
<evidence type="ECO:0000256" key="5">
    <source>
        <dbReference type="SAM" id="SignalP"/>
    </source>
</evidence>
<dbReference type="InterPro" id="IPR017853">
    <property type="entry name" value="GH"/>
</dbReference>
<keyword evidence="7" id="KW-1185">Reference proteome</keyword>
<protein>
    <submittedName>
        <fullName evidence="6">Endo-1,4-beta-xylanase xyn5A</fullName>
    </submittedName>
</protein>
<reference evidence="6 7" key="1">
    <citation type="submission" date="2020-05" db="EMBL/GenBank/DDBJ databases">
        <title>Distinct polysaccharide utilization as determinants for interspecies competition between intestinal Prevotella spp.</title>
        <authorList>
            <person name="Galvez E.J.C."/>
            <person name="Iljazovic A."/>
            <person name="Strowig T."/>
        </authorList>
    </citation>
    <scope>NUCLEOTIDE SEQUENCE [LARGE SCALE GENOMIC DNA]</scope>
    <source>
        <strain evidence="6 7">PROD</strain>
    </source>
</reference>
<evidence type="ECO:0000256" key="2">
    <source>
        <dbReference type="ARBA" id="ARBA00022729"/>
    </source>
</evidence>
<evidence type="ECO:0000256" key="3">
    <source>
        <dbReference type="ARBA" id="ARBA00022801"/>
    </source>
</evidence>
<comment type="caution">
    <text evidence="6">The sequence shown here is derived from an EMBL/GenBank/DDBJ whole genome shotgun (WGS) entry which is preliminary data.</text>
</comment>
<dbReference type="GeneID" id="82156923"/>
<name>A0ABX2ARZ9_9BACT</name>
<proteinExistence type="inferred from homology"/>
<gene>
    <name evidence="6" type="ORF">HPS55_04000</name>
</gene>
<feature type="region of interest" description="Disordered" evidence="4">
    <location>
        <begin position="140"/>
        <end position="160"/>
    </location>
</feature>
<dbReference type="RefSeq" id="WP_172176342.1">
    <property type="nucleotide sequence ID" value="NZ_CASGIA010000006.1"/>
</dbReference>
<feature type="signal peptide" evidence="5">
    <location>
        <begin position="1"/>
        <end position="22"/>
    </location>
</feature>
<dbReference type="EMBL" id="JABKKE010000004">
    <property type="protein sequence ID" value="NPE13497.1"/>
    <property type="molecule type" value="Genomic_DNA"/>
</dbReference>
<evidence type="ECO:0000313" key="7">
    <source>
        <dbReference type="Proteomes" id="UP001193734"/>
    </source>
</evidence>
<dbReference type="Gene3D" id="3.20.20.80">
    <property type="entry name" value="Glycosidases"/>
    <property type="match status" value="1"/>
</dbReference>
<sequence>MKRIKKRLILVAMLFAAVHTQAQETVVRPETDPTLTTLQLTVNTTRYQRVTGFGAAACFGLMEPIQDPSVIDKLYGPDSKVGLNILRMEISPNMVGDVKEQWWDTPYDWHGYLPVTKRAKELGAIVFGTPWSPPAIYKTNNSASGGQVTNEDGTTSGERGKLKTENYKDFFPWLNTFLTYMSNNGVNVDAVALQNEPDWWVSYSGCLYEPAELHELVLKYAKRLNKSKFGVKIIGGESLCFDTRFTDALLDDPETAKHIEILGGHIYGNPPLKNMKTVATKGLSMGKETWMTEHSFDPRGERPGDERVIDLPTWHEELLFAEELNESMLANASAYIYWYMIAHWSFIGSGEQTLQPGNEKGKLLRRGLIMSHFAKHLPGATRLGYSSSAAERTNAPVEFSSYIKGDSLIVLAIDTLPRDYNLKMKLPYKVKGGKRIQSTEDAVVAEATLDISEPSDELTFRFPGRSLSTYIFTIDNGTNAIETVEAEEQVVRDDEGWYNMKGQRVENPKGGVFVHRGKKIVR</sequence>